<reference evidence="5 6" key="1">
    <citation type="submission" date="2016-01" db="EMBL/GenBank/DDBJ databases">
        <authorList>
            <consortium name="TB Trials Study Group"/>
            <person name="Sutton G."/>
            <person name="Brinkac L."/>
            <person name="Sanka R."/>
            <person name="Adams M."/>
            <person name="Lau E.L."/>
            <person name="Macaden R."/>
            <person name="Grewal H.M.S."/>
        </authorList>
    </citation>
    <scope>NUCLEOTIDE SEQUENCE [LARGE SCALE GENOMIC DNA]</scope>
    <source>
        <strain evidence="5 6">IS-1744</strain>
    </source>
</reference>
<evidence type="ECO:0000313" key="5">
    <source>
        <dbReference type="EMBL" id="KUI15636.1"/>
    </source>
</evidence>
<comment type="similarity">
    <text evidence="1">Belongs to the methyltransferase superfamily.</text>
</comment>
<dbReference type="Proteomes" id="UP000053707">
    <property type="component" value="Unassembled WGS sequence"/>
</dbReference>
<dbReference type="InterPro" id="IPR051052">
    <property type="entry name" value="Diverse_substrate_MTase"/>
</dbReference>
<keyword evidence="6" id="KW-1185">Reference proteome</keyword>
<dbReference type="Pfam" id="PF08241">
    <property type="entry name" value="Methyltransf_11"/>
    <property type="match status" value="1"/>
</dbReference>
<organism evidence="5 6">
    <name type="scientific">Mycobacterium lehmannii</name>
    <dbReference type="NCBI Taxonomy" id="2048550"/>
    <lineage>
        <taxon>Bacteria</taxon>
        <taxon>Bacillati</taxon>
        <taxon>Actinomycetota</taxon>
        <taxon>Actinomycetes</taxon>
        <taxon>Mycobacteriales</taxon>
        <taxon>Mycobacteriaceae</taxon>
        <taxon>Mycobacterium</taxon>
    </lineage>
</organism>
<feature type="domain" description="Methyltransferase type 11" evidence="4">
    <location>
        <begin position="60"/>
        <end position="149"/>
    </location>
</feature>
<evidence type="ECO:0000256" key="1">
    <source>
        <dbReference type="ARBA" id="ARBA00008361"/>
    </source>
</evidence>
<keyword evidence="3" id="KW-0808">Transferase</keyword>
<dbReference type="AlphaFoldDB" id="A0A117JJU7"/>
<name>A0A117JJU7_9MYCO</name>
<gene>
    <name evidence="5" type="ORF">AU192_07160</name>
</gene>
<evidence type="ECO:0000256" key="2">
    <source>
        <dbReference type="ARBA" id="ARBA00022603"/>
    </source>
</evidence>
<dbReference type="Gene3D" id="3.40.50.150">
    <property type="entry name" value="Vaccinia Virus protein VP39"/>
    <property type="match status" value="1"/>
</dbReference>
<dbReference type="RefSeq" id="WP_064396383.1">
    <property type="nucleotide sequence ID" value="NZ_LQIR01000019.1"/>
</dbReference>
<dbReference type="CDD" id="cd02440">
    <property type="entry name" value="AdoMet_MTases"/>
    <property type="match status" value="1"/>
</dbReference>
<evidence type="ECO:0000259" key="4">
    <source>
        <dbReference type="Pfam" id="PF08241"/>
    </source>
</evidence>
<sequence>MSQHDNQETLEANRYVHSVLVETGEYQKSPHFRPENIAKVRDLILTLTADIESVDSRAIDFGCGTGFMIDLMKDRFGEIHGVDITQAMMKEVDLSTGNVFLHEAMAEHTPFADEYFDFATAYSFMDHLFDAHLFLKEVHRVLKPGGVFFAGLNPNRDFIQAMEQAKRAAITGLPQIVTREIKGALHNGEYYAENFGVDGSMLDKAEPIKAVQKGFDAKEVHDLAISIGFSACRIDYNWFLGQAMVMHEKSFELADQIHLYLTSALPVASPLFKYLNFILTK</sequence>
<evidence type="ECO:0000313" key="6">
    <source>
        <dbReference type="Proteomes" id="UP000053707"/>
    </source>
</evidence>
<dbReference type="InterPro" id="IPR013216">
    <property type="entry name" value="Methyltransf_11"/>
</dbReference>
<proteinExistence type="inferred from homology"/>
<dbReference type="PANTHER" id="PTHR44942">
    <property type="entry name" value="METHYLTRANSF_11 DOMAIN-CONTAINING PROTEIN"/>
    <property type="match status" value="1"/>
</dbReference>
<accession>A0A117JJU7</accession>
<dbReference type="EMBL" id="LQIR01000019">
    <property type="protein sequence ID" value="KUI15636.1"/>
    <property type="molecule type" value="Genomic_DNA"/>
</dbReference>
<dbReference type="GO" id="GO:0008757">
    <property type="term" value="F:S-adenosylmethionine-dependent methyltransferase activity"/>
    <property type="evidence" value="ECO:0007669"/>
    <property type="project" value="InterPro"/>
</dbReference>
<protein>
    <recommendedName>
        <fullName evidence="4">Methyltransferase type 11 domain-containing protein</fullName>
    </recommendedName>
</protein>
<dbReference type="SUPFAM" id="SSF53335">
    <property type="entry name" value="S-adenosyl-L-methionine-dependent methyltransferases"/>
    <property type="match status" value="1"/>
</dbReference>
<comment type="caution">
    <text evidence="5">The sequence shown here is derived from an EMBL/GenBank/DDBJ whole genome shotgun (WGS) entry which is preliminary data.</text>
</comment>
<dbReference type="InterPro" id="IPR029063">
    <property type="entry name" value="SAM-dependent_MTases_sf"/>
</dbReference>
<evidence type="ECO:0000256" key="3">
    <source>
        <dbReference type="ARBA" id="ARBA00022679"/>
    </source>
</evidence>
<keyword evidence="2" id="KW-0489">Methyltransferase</keyword>
<dbReference type="GO" id="GO:0032259">
    <property type="term" value="P:methylation"/>
    <property type="evidence" value="ECO:0007669"/>
    <property type="project" value="UniProtKB-KW"/>
</dbReference>
<dbReference type="PANTHER" id="PTHR44942:SF4">
    <property type="entry name" value="METHYLTRANSFERASE TYPE 11 DOMAIN-CONTAINING PROTEIN"/>
    <property type="match status" value="1"/>
</dbReference>